<comment type="cofactor">
    <cofactor evidence="12">
        <name>[4Fe-4S] cluster</name>
        <dbReference type="ChEBI" id="CHEBI:49883"/>
    </cofactor>
    <text evidence="12">Binds 1 [4Fe-4S] cluster. The cluster is coordinated with 3 cysteines and an exchangeable S-adenosyl-L-methionine.</text>
</comment>
<keyword evidence="10 12" id="KW-0408">Iron</keyword>
<accession>A0ABS2GKC6</accession>
<evidence type="ECO:0000256" key="5">
    <source>
        <dbReference type="ARBA" id="ARBA00022603"/>
    </source>
</evidence>
<keyword evidence="4 12" id="KW-0698">rRNA processing</keyword>
<feature type="binding site" evidence="12">
    <location>
        <position position="116"/>
    </location>
    <ligand>
        <name>[4Fe-4S] cluster</name>
        <dbReference type="ChEBI" id="CHEBI:49883"/>
        <note>4Fe-4S-S-AdoMet</note>
    </ligand>
</feature>
<dbReference type="Pfam" id="PF21016">
    <property type="entry name" value="RlmN_N"/>
    <property type="match status" value="1"/>
</dbReference>
<dbReference type="CDD" id="cd01335">
    <property type="entry name" value="Radical_SAM"/>
    <property type="match status" value="1"/>
</dbReference>
<evidence type="ECO:0000313" key="15">
    <source>
        <dbReference type="Proteomes" id="UP000724149"/>
    </source>
</evidence>
<feature type="binding site" evidence="12">
    <location>
        <position position="290"/>
    </location>
    <ligand>
        <name>S-adenosyl-L-methionine</name>
        <dbReference type="ChEBI" id="CHEBI:59789"/>
    </ligand>
</feature>
<protein>
    <recommendedName>
        <fullName evidence="12">Probable dual-specificity RNA methyltransferase RlmN</fullName>
        <ecNumber evidence="12">2.1.1.192</ecNumber>
    </recommendedName>
    <alternativeName>
        <fullName evidence="12">23S rRNA (adenine(2503)-C(2))-methyltransferase</fullName>
    </alternativeName>
    <alternativeName>
        <fullName evidence="12">23S rRNA m2A2503 methyltransferase</fullName>
    </alternativeName>
    <alternativeName>
        <fullName evidence="12">Ribosomal RNA large subunit methyltransferase N</fullName>
    </alternativeName>
    <alternativeName>
        <fullName evidence="12">tRNA (adenine(37)-C(2))-methyltransferase</fullName>
    </alternativeName>
    <alternativeName>
        <fullName evidence="12">tRNA m2A37 methyltransferase</fullName>
    </alternativeName>
</protein>
<feature type="binding site" evidence="12">
    <location>
        <position position="119"/>
    </location>
    <ligand>
        <name>[4Fe-4S] cluster</name>
        <dbReference type="ChEBI" id="CHEBI:49883"/>
        <note>4Fe-4S-S-AdoMet</note>
    </ligand>
</feature>
<keyword evidence="11 12" id="KW-0411">Iron-sulfur</keyword>
<keyword evidence="12" id="KW-1015">Disulfide bond</keyword>
<comment type="catalytic activity">
    <reaction evidence="12">
        <text>adenosine(2503) in 23S rRNA + 2 reduced [2Fe-2S]-[ferredoxin] + 2 S-adenosyl-L-methionine = 2-methyladenosine(2503) in 23S rRNA + 5'-deoxyadenosine + L-methionine + 2 oxidized [2Fe-2S]-[ferredoxin] + S-adenosyl-L-homocysteine</text>
        <dbReference type="Rhea" id="RHEA:42916"/>
        <dbReference type="Rhea" id="RHEA-COMP:10000"/>
        <dbReference type="Rhea" id="RHEA-COMP:10001"/>
        <dbReference type="Rhea" id="RHEA-COMP:10152"/>
        <dbReference type="Rhea" id="RHEA-COMP:10282"/>
        <dbReference type="ChEBI" id="CHEBI:17319"/>
        <dbReference type="ChEBI" id="CHEBI:33737"/>
        <dbReference type="ChEBI" id="CHEBI:33738"/>
        <dbReference type="ChEBI" id="CHEBI:57844"/>
        <dbReference type="ChEBI" id="CHEBI:57856"/>
        <dbReference type="ChEBI" id="CHEBI:59789"/>
        <dbReference type="ChEBI" id="CHEBI:74411"/>
        <dbReference type="ChEBI" id="CHEBI:74497"/>
        <dbReference type="EC" id="2.1.1.192"/>
    </reaction>
</comment>
<feature type="binding site" evidence="12">
    <location>
        <position position="191"/>
    </location>
    <ligand>
        <name>S-adenosyl-L-methionine</name>
        <dbReference type="ChEBI" id="CHEBI:59789"/>
    </ligand>
</feature>
<reference evidence="14 15" key="1">
    <citation type="journal article" date="2021" name="Sci. Rep.">
        <title>The distribution of antibiotic resistance genes in chicken gut microbiota commensals.</title>
        <authorList>
            <person name="Juricova H."/>
            <person name="Matiasovicova J."/>
            <person name="Kubasova T."/>
            <person name="Cejkova D."/>
            <person name="Rychlik I."/>
        </authorList>
    </citation>
    <scope>NUCLEOTIDE SEQUENCE [LARGE SCALE GENOMIC DNA]</scope>
    <source>
        <strain evidence="14 15">An564</strain>
    </source>
</reference>
<dbReference type="InterPro" id="IPR007197">
    <property type="entry name" value="rSAM"/>
</dbReference>
<evidence type="ECO:0000256" key="12">
    <source>
        <dbReference type="HAMAP-Rule" id="MF_01849"/>
    </source>
</evidence>
<evidence type="ECO:0000259" key="13">
    <source>
        <dbReference type="PROSITE" id="PS51918"/>
    </source>
</evidence>
<name>A0ABS2GKC6_9FIRM</name>
<dbReference type="Pfam" id="PF04055">
    <property type="entry name" value="Radical_SAM"/>
    <property type="match status" value="1"/>
</dbReference>
<organism evidence="14 15">
    <name type="scientific">Hydrogenoanaerobacterium saccharovorans</name>
    <dbReference type="NCBI Taxonomy" id="474960"/>
    <lineage>
        <taxon>Bacteria</taxon>
        <taxon>Bacillati</taxon>
        <taxon>Bacillota</taxon>
        <taxon>Clostridia</taxon>
        <taxon>Eubacteriales</taxon>
        <taxon>Oscillospiraceae</taxon>
        <taxon>Hydrogenoanaerobacterium</taxon>
    </lineage>
</organism>
<dbReference type="PIRSF" id="PIRSF006004">
    <property type="entry name" value="CHP00048"/>
    <property type="match status" value="1"/>
</dbReference>
<evidence type="ECO:0000256" key="11">
    <source>
        <dbReference type="ARBA" id="ARBA00023014"/>
    </source>
</evidence>
<keyword evidence="15" id="KW-1185">Reference proteome</keyword>
<dbReference type="InterPro" id="IPR040072">
    <property type="entry name" value="Methyltransferase_A"/>
</dbReference>
<feature type="binding site" evidence="12">
    <location>
        <begin position="159"/>
        <end position="160"/>
    </location>
    <ligand>
        <name>S-adenosyl-L-methionine</name>
        <dbReference type="ChEBI" id="CHEBI:59789"/>
    </ligand>
</feature>
<dbReference type="InterPro" id="IPR027492">
    <property type="entry name" value="RNA_MTrfase_RlmN"/>
</dbReference>
<evidence type="ECO:0000256" key="3">
    <source>
        <dbReference type="ARBA" id="ARBA00022490"/>
    </source>
</evidence>
<evidence type="ECO:0000313" key="14">
    <source>
        <dbReference type="EMBL" id="MBM6922581.1"/>
    </source>
</evidence>
<keyword evidence="3 12" id="KW-0963">Cytoplasm</keyword>
<sequence>MRIDIKSMTLPELTALMKDWGEPGFRAGQLFSWLHEKRVRDWSEMTNLSAALRQKLAERCTLTQLTVLHRLVSSIDGTQKYLYRLADGNCIETVLMKYRHGNSLCISTQVGCRMGCNFCASTLGGLVRHLTPSEMLEQVYETVRQSGERVDSLVLMGIGEPLDNYDNVIRFLRLLTDPKGYNLGQRHISLSTCGLVDRIYDLAKEDLGITLSISLHAPDNETRNKTMPVNRRWPVEQLMQACRDYFKTTGRRISFEYALIKGVNDSPADAQKLAKLLDGMICHVNLIPVNPVKERGYDRTAQQDIRRFVDTLGRLGVNATVRRELGSDINAACGQLRRQYEQGEEAKA</sequence>
<feature type="binding site" evidence="12">
    <location>
        <begin position="214"/>
        <end position="216"/>
    </location>
    <ligand>
        <name>S-adenosyl-L-methionine</name>
        <dbReference type="ChEBI" id="CHEBI:59789"/>
    </ligand>
</feature>
<feature type="domain" description="Radical SAM core" evidence="13">
    <location>
        <begin position="98"/>
        <end position="328"/>
    </location>
</feature>
<keyword evidence="2 12" id="KW-0004">4Fe-4S</keyword>
<proteinExistence type="inferred from homology"/>
<comment type="miscellaneous">
    <text evidence="12">Reaction proceeds by a ping-pong mechanism involving intermediate methylation of a conserved cysteine residue.</text>
</comment>
<dbReference type="SFLD" id="SFLDS00029">
    <property type="entry name" value="Radical_SAM"/>
    <property type="match status" value="1"/>
</dbReference>
<comment type="caution">
    <text evidence="12">Lacks conserved residue(s) required for the propagation of feature annotation.</text>
</comment>
<keyword evidence="6 12" id="KW-0808">Transferase</keyword>
<gene>
    <name evidence="12 14" type="primary">rlmN</name>
    <name evidence="14" type="ORF">H9X81_02570</name>
</gene>
<keyword evidence="8 12" id="KW-0819">tRNA processing</keyword>
<evidence type="ECO:0000256" key="1">
    <source>
        <dbReference type="ARBA" id="ARBA00004496"/>
    </source>
</evidence>
<dbReference type="SUPFAM" id="SSF102114">
    <property type="entry name" value="Radical SAM enzymes"/>
    <property type="match status" value="1"/>
</dbReference>
<evidence type="ECO:0000256" key="7">
    <source>
        <dbReference type="ARBA" id="ARBA00022691"/>
    </source>
</evidence>
<dbReference type="Proteomes" id="UP000724149">
    <property type="component" value="Unassembled WGS sequence"/>
</dbReference>
<feature type="active site" description="S-methylcysteine intermediate" evidence="12">
    <location>
        <position position="333"/>
    </location>
</feature>
<evidence type="ECO:0000256" key="8">
    <source>
        <dbReference type="ARBA" id="ARBA00022694"/>
    </source>
</evidence>
<dbReference type="SFLD" id="SFLDG01062">
    <property type="entry name" value="methyltransferase_(Class_A)"/>
    <property type="match status" value="1"/>
</dbReference>
<dbReference type="InterPro" id="IPR048641">
    <property type="entry name" value="RlmN_N"/>
</dbReference>
<dbReference type="HAMAP" id="MF_01849">
    <property type="entry name" value="RNA_methyltr_RlmN"/>
    <property type="match status" value="1"/>
</dbReference>
<feature type="binding site" evidence="12">
    <location>
        <position position="112"/>
    </location>
    <ligand>
        <name>[4Fe-4S] cluster</name>
        <dbReference type="ChEBI" id="CHEBI:49883"/>
        <note>4Fe-4S-S-AdoMet</note>
    </ligand>
</feature>
<dbReference type="InterPro" id="IPR013785">
    <property type="entry name" value="Aldolase_TIM"/>
</dbReference>
<dbReference type="PANTHER" id="PTHR30544:SF5">
    <property type="entry name" value="RADICAL SAM CORE DOMAIN-CONTAINING PROTEIN"/>
    <property type="match status" value="1"/>
</dbReference>
<dbReference type="InterPro" id="IPR058240">
    <property type="entry name" value="rSAM_sf"/>
</dbReference>
<evidence type="ECO:0000256" key="4">
    <source>
        <dbReference type="ARBA" id="ARBA00022552"/>
    </source>
</evidence>
<dbReference type="Gene3D" id="1.10.150.530">
    <property type="match status" value="1"/>
</dbReference>
<evidence type="ECO:0000256" key="9">
    <source>
        <dbReference type="ARBA" id="ARBA00022723"/>
    </source>
</evidence>
<dbReference type="EMBL" id="JACSNR010000002">
    <property type="protein sequence ID" value="MBM6922581.1"/>
    <property type="molecule type" value="Genomic_DNA"/>
</dbReference>
<dbReference type="NCBIfam" id="TIGR00048">
    <property type="entry name" value="rRNA_mod_RlmN"/>
    <property type="match status" value="1"/>
</dbReference>
<feature type="active site" description="Proton acceptor" evidence="12">
    <location>
        <position position="92"/>
    </location>
</feature>
<comment type="catalytic activity">
    <reaction evidence="12">
        <text>adenosine(37) in tRNA + 2 reduced [2Fe-2S]-[ferredoxin] + 2 S-adenosyl-L-methionine = 2-methyladenosine(37) in tRNA + 5'-deoxyadenosine + L-methionine + 2 oxidized [2Fe-2S]-[ferredoxin] + S-adenosyl-L-homocysteine</text>
        <dbReference type="Rhea" id="RHEA:43332"/>
        <dbReference type="Rhea" id="RHEA-COMP:10000"/>
        <dbReference type="Rhea" id="RHEA-COMP:10001"/>
        <dbReference type="Rhea" id="RHEA-COMP:10162"/>
        <dbReference type="Rhea" id="RHEA-COMP:10485"/>
        <dbReference type="ChEBI" id="CHEBI:17319"/>
        <dbReference type="ChEBI" id="CHEBI:33737"/>
        <dbReference type="ChEBI" id="CHEBI:33738"/>
        <dbReference type="ChEBI" id="CHEBI:57844"/>
        <dbReference type="ChEBI" id="CHEBI:57856"/>
        <dbReference type="ChEBI" id="CHEBI:59789"/>
        <dbReference type="ChEBI" id="CHEBI:74411"/>
        <dbReference type="ChEBI" id="CHEBI:74497"/>
        <dbReference type="EC" id="2.1.1.192"/>
    </reaction>
</comment>
<dbReference type="EC" id="2.1.1.192" evidence="12"/>
<comment type="similarity">
    <text evidence="12">Belongs to the radical SAM superfamily. RlmN family.</text>
</comment>
<dbReference type="Gene3D" id="3.20.20.70">
    <property type="entry name" value="Aldolase class I"/>
    <property type="match status" value="1"/>
</dbReference>
<evidence type="ECO:0000256" key="10">
    <source>
        <dbReference type="ARBA" id="ARBA00023004"/>
    </source>
</evidence>
<dbReference type="PANTHER" id="PTHR30544">
    <property type="entry name" value="23S RRNA METHYLTRANSFERASE"/>
    <property type="match status" value="1"/>
</dbReference>
<keyword evidence="7 12" id="KW-0949">S-adenosyl-L-methionine</keyword>
<comment type="subcellular location">
    <subcellularLocation>
        <location evidence="1 12">Cytoplasm</location>
    </subcellularLocation>
</comment>
<comment type="function">
    <text evidence="12">Specifically methylates position 2 of adenine 2503 in 23S rRNA and position 2 of adenine 37 in tRNAs.</text>
</comment>
<keyword evidence="9 12" id="KW-0479">Metal-binding</keyword>
<dbReference type="InterPro" id="IPR004383">
    <property type="entry name" value="rRNA_lsu_MTrfase_RlmN/Cfr"/>
</dbReference>
<evidence type="ECO:0000256" key="2">
    <source>
        <dbReference type="ARBA" id="ARBA00022485"/>
    </source>
</evidence>
<dbReference type="PROSITE" id="PS51918">
    <property type="entry name" value="RADICAL_SAM"/>
    <property type="match status" value="1"/>
</dbReference>
<dbReference type="SFLD" id="SFLDF00275">
    <property type="entry name" value="adenosine_C2_methyltransferase"/>
    <property type="match status" value="1"/>
</dbReference>
<keyword evidence="5 12" id="KW-0489">Methyltransferase</keyword>
<comment type="caution">
    <text evidence="14">The sequence shown here is derived from an EMBL/GenBank/DDBJ whole genome shotgun (WGS) entry which is preliminary data.</text>
</comment>
<evidence type="ECO:0000256" key="6">
    <source>
        <dbReference type="ARBA" id="ARBA00022679"/>
    </source>
</evidence>